<sequence length="71" mass="8625">MIRNHDLYGGTTSHGKHPWYPMQGRVQAKPRHHESWYNLWYERKTHPENSLEEFSRCSSHPMMMNSDHDSW</sequence>
<accession>A0ABS8VLY6</accession>
<organism evidence="1 2">
    <name type="scientific">Datura stramonium</name>
    <name type="common">Jimsonweed</name>
    <name type="synonym">Common thornapple</name>
    <dbReference type="NCBI Taxonomy" id="4076"/>
    <lineage>
        <taxon>Eukaryota</taxon>
        <taxon>Viridiplantae</taxon>
        <taxon>Streptophyta</taxon>
        <taxon>Embryophyta</taxon>
        <taxon>Tracheophyta</taxon>
        <taxon>Spermatophyta</taxon>
        <taxon>Magnoliopsida</taxon>
        <taxon>eudicotyledons</taxon>
        <taxon>Gunneridae</taxon>
        <taxon>Pentapetalae</taxon>
        <taxon>asterids</taxon>
        <taxon>lamiids</taxon>
        <taxon>Solanales</taxon>
        <taxon>Solanaceae</taxon>
        <taxon>Solanoideae</taxon>
        <taxon>Datureae</taxon>
        <taxon>Datura</taxon>
    </lineage>
</organism>
<evidence type="ECO:0000313" key="1">
    <source>
        <dbReference type="EMBL" id="MCE0481818.1"/>
    </source>
</evidence>
<comment type="caution">
    <text evidence="1">The sequence shown here is derived from an EMBL/GenBank/DDBJ whole genome shotgun (WGS) entry which is preliminary data.</text>
</comment>
<dbReference type="Proteomes" id="UP000823775">
    <property type="component" value="Unassembled WGS sequence"/>
</dbReference>
<feature type="non-terminal residue" evidence="1">
    <location>
        <position position="71"/>
    </location>
</feature>
<evidence type="ECO:0000313" key="2">
    <source>
        <dbReference type="Proteomes" id="UP000823775"/>
    </source>
</evidence>
<gene>
    <name evidence="1" type="ORF">HAX54_039891</name>
</gene>
<proteinExistence type="predicted"/>
<keyword evidence="2" id="KW-1185">Reference proteome</keyword>
<name>A0ABS8VLY6_DATST</name>
<dbReference type="EMBL" id="JACEIK010005569">
    <property type="protein sequence ID" value="MCE0481818.1"/>
    <property type="molecule type" value="Genomic_DNA"/>
</dbReference>
<protein>
    <submittedName>
        <fullName evidence="1">Uncharacterized protein</fullName>
    </submittedName>
</protein>
<reference evidence="1 2" key="1">
    <citation type="journal article" date="2021" name="BMC Genomics">
        <title>Datura genome reveals duplications of psychoactive alkaloid biosynthetic genes and high mutation rate following tissue culture.</title>
        <authorList>
            <person name="Rajewski A."/>
            <person name="Carter-House D."/>
            <person name="Stajich J."/>
            <person name="Litt A."/>
        </authorList>
    </citation>
    <scope>NUCLEOTIDE SEQUENCE [LARGE SCALE GENOMIC DNA]</scope>
    <source>
        <strain evidence="1">AR-01</strain>
    </source>
</reference>